<evidence type="ECO:0000313" key="5">
    <source>
        <dbReference type="EMBL" id="BCB90019.1"/>
    </source>
</evidence>
<gene>
    <name evidence="5" type="ORF">Psuf_073320</name>
</gene>
<dbReference type="AlphaFoldDB" id="A0A6F8YVB7"/>
<name>A0A6F8YVB7_9ACTN</name>
<dbReference type="InterPro" id="IPR029061">
    <property type="entry name" value="THDP-binding"/>
</dbReference>
<dbReference type="Proteomes" id="UP000503011">
    <property type="component" value="Chromosome"/>
</dbReference>
<protein>
    <recommendedName>
        <fullName evidence="4">Thiamine pyrophosphate enzyme TPP-binding domain-containing protein</fullName>
    </recommendedName>
</protein>
<dbReference type="SUPFAM" id="SSF52518">
    <property type="entry name" value="Thiamin diphosphate-binding fold (THDP-binding)"/>
    <property type="match status" value="1"/>
</dbReference>
<dbReference type="PROSITE" id="PS00187">
    <property type="entry name" value="TPP_ENZYMES"/>
    <property type="match status" value="1"/>
</dbReference>
<keyword evidence="2" id="KW-0786">Thiamine pyrophosphate</keyword>
<keyword evidence="1" id="KW-0210">Decarboxylase</keyword>
<dbReference type="GO" id="GO:0016831">
    <property type="term" value="F:carboxy-lyase activity"/>
    <property type="evidence" value="ECO:0007669"/>
    <property type="project" value="UniProtKB-KW"/>
</dbReference>
<dbReference type="Gene3D" id="3.40.50.970">
    <property type="match status" value="1"/>
</dbReference>
<accession>A0A6F8YVB7</accession>
<sequence length="198" mass="20629">MSERGEETNTYGSLLAAVVDEIADPLLVPNLGTNTAALMARYPTLPALHLWGGMGLTHSLGLGVALARPERTVVVLDGDGSLLMGLGGVATIGVLRPPNLLHVVLDNAAWGNTGGQPTHTASGVRLEDVAAACAYPVAVRAGGPAEFVEALRRYVAEPRCTMVVAPLPYGDPGPAPRGPEPVLIKRDFLAECLRNPRA</sequence>
<evidence type="ECO:0000313" key="6">
    <source>
        <dbReference type="Proteomes" id="UP000503011"/>
    </source>
</evidence>
<evidence type="ECO:0000256" key="3">
    <source>
        <dbReference type="ARBA" id="ARBA00023239"/>
    </source>
</evidence>
<dbReference type="GO" id="GO:0000287">
    <property type="term" value="F:magnesium ion binding"/>
    <property type="evidence" value="ECO:0007669"/>
    <property type="project" value="InterPro"/>
</dbReference>
<dbReference type="PANTHER" id="PTHR42818:SF1">
    <property type="entry name" value="SULFOPYRUVATE DECARBOXYLASE"/>
    <property type="match status" value="1"/>
</dbReference>
<evidence type="ECO:0000256" key="2">
    <source>
        <dbReference type="ARBA" id="ARBA00023052"/>
    </source>
</evidence>
<evidence type="ECO:0000256" key="1">
    <source>
        <dbReference type="ARBA" id="ARBA00022793"/>
    </source>
</evidence>
<dbReference type="RefSeq" id="WP_173162117.1">
    <property type="nucleotide sequence ID" value="NZ_AP022871.1"/>
</dbReference>
<dbReference type="InterPro" id="IPR000399">
    <property type="entry name" value="TPP-bd_CS"/>
</dbReference>
<organism evidence="5 6">
    <name type="scientific">Phytohabitans suffuscus</name>
    <dbReference type="NCBI Taxonomy" id="624315"/>
    <lineage>
        <taxon>Bacteria</taxon>
        <taxon>Bacillati</taxon>
        <taxon>Actinomycetota</taxon>
        <taxon>Actinomycetes</taxon>
        <taxon>Micromonosporales</taxon>
        <taxon>Micromonosporaceae</taxon>
    </lineage>
</organism>
<reference evidence="5 6" key="1">
    <citation type="submission" date="2020-03" db="EMBL/GenBank/DDBJ databases">
        <title>Whole genome shotgun sequence of Phytohabitans suffuscus NBRC 105367.</title>
        <authorList>
            <person name="Komaki H."/>
            <person name="Tamura T."/>
        </authorList>
    </citation>
    <scope>NUCLEOTIDE SEQUENCE [LARGE SCALE GENOMIC DNA]</scope>
    <source>
        <strain evidence="5 6">NBRC 105367</strain>
    </source>
</reference>
<proteinExistence type="predicted"/>
<dbReference type="EMBL" id="AP022871">
    <property type="protein sequence ID" value="BCB90019.1"/>
    <property type="molecule type" value="Genomic_DNA"/>
</dbReference>
<keyword evidence="6" id="KW-1185">Reference proteome</keyword>
<dbReference type="KEGG" id="psuu:Psuf_073320"/>
<feature type="domain" description="Thiamine pyrophosphate enzyme TPP-binding" evidence="4">
    <location>
        <begin position="49"/>
        <end position="163"/>
    </location>
</feature>
<evidence type="ECO:0000259" key="4">
    <source>
        <dbReference type="Pfam" id="PF02775"/>
    </source>
</evidence>
<dbReference type="InterPro" id="IPR011766">
    <property type="entry name" value="TPP_enzyme_TPP-bd"/>
</dbReference>
<reference evidence="5 6" key="2">
    <citation type="submission" date="2020-03" db="EMBL/GenBank/DDBJ databases">
        <authorList>
            <person name="Ichikawa N."/>
            <person name="Kimura A."/>
            <person name="Kitahashi Y."/>
            <person name="Uohara A."/>
        </authorList>
    </citation>
    <scope>NUCLEOTIDE SEQUENCE [LARGE SCALE GENOMIC DNA]</scope>
    <source>
        <strain evidence="5 6">NBRC 105367</strain>
    </source>
</reference>
<keyword evidence="3" id="KW-0456">Lyase</keyword>
<dbReference type="PANTHER" id="PTHR42818">
    <property type="entry name" value="SULFOPYRUVATE DECARBOXYLASE SUBUNIT ALPHA"/>
    <property type="match status" value="1"/>
</dbReference>
<dbReference type="GO" id="GO:0030976">
    <property type="term" value="F:thiamine pyrophosphate binding"/>
    <property type="evidence" value="ECO:0007669"/>
    <property type="project" value="InterPro"/>
</dbReference>
<dbReference type="Pfam" id="PF02775">
    <property type="entry name" value="TPP_enzyme_C"/>
    <property type="match status" value="1"/>
</dbReference>
<dbReference type="InterPro" id="IPR051818">
    <property type="entry name" value="TPP_dependent_decarboxylase"/>
</dbReference>